<protein>
    <recommendedName>
        <fullName evidence="1">DUF695 domain-containing protein</fullName>
    </recommendedName>
</protein>
<reference evidence="3" key="1">
    <citation type="journal article" date="2019" name="Int. J. Syst. Evol. Microbiol.">
        <title>The Global Catalogue of Microorganisms (GCM) 10K type strain sequencing project: providing services to taxonomists for standard genome sequencing and annotation.</title>
        <authorList>
            <consortium name="The Broad Institute Genomics Platform"/>
            <consortium name="The Broad Institute Genome Sequencing Center for Infectious Disease"/>
            <person name="Wu L."/>
            <person name="Ma J."/>
        </authorList>
    </citation>
    <scope>NUCLEOTIDE SEQUENCE [LARGE SCALE GENOMIC DNA]</scope>
    <source>
        <strain evidence="3">JCM 17551</strain>
    </source>
</reference>
<proteinExistence type="predicted"/>
<keyword evidence="3" id="KW-1185">Reference proteome</keyword>
<evidence type="ECO:0000313" key="3">
    <source>
        <dbReference type="Proteomes" id="UP001501565"/>
    </source>
</evidence>
<dbReference type="RefSeq" id="WP_344797467.1">
    <property type="nucleotide sequence ID" value="NZ_BAABBN010000004.1"/>
</dbReference>
<dbReference type="InterPro" id="IPR016097">
    <property type="entry name" value="DUF695"/>
</dbReference>
<dbReference type="Pfam" id="PF05117">
    <property type="entry name" value="DUF695"/>
    <property type="match status" value="1"/>
</dbReference>
<name>A0ABP7MEQ0_9GAMM</name>
<evidence type="ECO:0000313" key="2">
    <source>
        <dbReference type="EMBL" id="GAA3921664.1"/>
    </source>
</evidence>
<comment type="caution">
    <text evidence="2">The sequence shown here is derived from an EMBL/GenBank/DDBJ whole genome shotgun (WGS) entry which is preliminary data.</text>
</comment>
<organism evidence="2 3">
    <name type="scientific">Litoribacillus peritrichatus</name>
    <dbReference type="NCBI Taxonomy" id="718191"/>
    <lineage>
        <taxon>Bacteria</taxon>
        <taxon>Pseudomonadati</taxon>
        <taxon>Pseudomonadota</taxon>
        <taxon>Gammaproteobacteria</taxon>
        <taxon>Oceanospirillales</taxon>
        <taxon>Oceanospirillaceae</taxon>
        <taxon>Litoribacillus</taxon>
    </lineage>
</organism>
<evidence type="ECO:0000259" key="1">
    <source>
        <dbReference type="Pfam" id="PF05117"/>
    </source>
</evidence>
<gene>
    <name evidence="2" type="ORF">GCM10022277_16960</name>
</gene>
<accession>A0ABP7MEQ0</accession>
<dbReference type="Proteomes" id="UP001501565">
    <property type="component" value="Unassembled WGS sequence"/>
</dbReference>
<feature type="domain" description="DUF695" evidence="1">
    <location>
        <begin position="28"/>
        <end position="144"/>
    </location>
</feature>
<sequence length="158" mass="18584">MTDEKITQYDVSIPKEEHGSLTWEEHKMPAYCSVNKALAHFKHKEVFGWHLAIVIECEAQLTTGQPTPEEKEIVDKFCGALVTKLTEENNALFLAKSTWNGCYNLFLRVYDPYVADDYLKSVLEQETNPREMEYHMEQDKEWKFAQHYIKPFEKTDIM</sequence>
<dbReference type="EMBL" id="BAABBN010000004">
    <property type="protein sequence ID" value="GAA3921664.1"/>
    <property type="molecule type" value="Genomic_DNA"/>
</dbReference>